<keyword evidence="3" id="KW-0645">Protease</keyword>
<keyword evidence="3" id="KW-0378">Hydrolase</keyword>
<dbReference type="GO" id="GO:0004175">
    <property type="term" value="F:endopeptidase activity"/>
    <property type="evidence" value="ECO:0007669"/>
    <property type="project" value="UniProtKB-ARBA"/>
</dbReference>
<dbReference type="InterPro" id="IPR003675">
    <property type="entry name" value="Rce1/LyrA-like_dom"/>
</dbReference>
<evidence type="ECO:0000313" key="4">
    <source>
        <dbReference type="Proteomes" id="UP000442714"/>
    </source>
</evidence>
<dbReference type="AlphaFoldDB" id="A0A844ZSA8"/>
<accession>A0A844ZSA8</accession>
<feature type="transmembrane region" description="Helical" evidence="1">
    <location>
        <begin position="129"/>
        <end position="147"/>
    </location>
</feature>
<dbReference type="GO" id="GO:0080120">
    <property type="term" value="P:CAAX-box protein maturation"/>
    <property type="evidence" value="ECO:0007669"/>
    <property type="project" value="UniProtKB-ARBA"/>
</dbReference>
<dbReference type="RefSeq" id="WP_160604241.1">
    <property type="nucleotide sequence ID" value="NZ_WTYX01000001.1"/>
</dbReference>
<keyword evidence="4" id="KW-1185">Reference proteome</keyword>
<organism evidence="3 4">
    <name type="scientific">Pontixanthobacter aquaemixtae</name>
    <dbReference type="NCBI Taxonomy" id="1958940"/>
    <lineage>
        <taxon>Bacteria</taxon>
        <taxon>Pseudomonadati</taxon>
        <taxon>Pseudomonadota</taxon>
        <taxon>Alphaproteobacteria</taxon>
        <taxon>Sphingomonadales</taxon>
        <taxon>Erythrobacteraceae</taxon>
        <taxon>Pontixanthobacter</taxon>
    </lineage>
</organism>
<dbReference type="PANTHER" id="PTHR39430:SF1">
    <property type="entry name" value="PROTEASE"/>
    <property type="match status" value="1"/>
</dbReference>
<gene>
    <name evidence="3" type="ORF">GRI41_07915</name>
</gene>
<protein>
    <submittedName>
        <fullName evidence="3">CPBP family intramembrane metalloprotease</fullName>
    </submittedName>
</protein>
<dbReference type="Pfam" id="PF02517">
    <property type="entry name" value="Rce1-like"/>
    <property type="match status" value="1"/>
</dbReference>
<evidence type="ECO:0000259" key="2">
    <source>
        <dbReference type="Pfam" id="PF02517"/>
    </source>
</evidence>
<feature type="transmembrane region" description="Helical" evidence="1">
    <location>
        <begin position="55"/>
        <end position="74"/>
    </location>
</feature>
<dbReference type="Proteomes" id="UP000442714">
    <property type="component" value="Unassembled WGS sequence"/>
</dbReference>
<feature type="transmembrane region" description="Helical" evidence="1">
    <location>
        <begin position="184"/>
        <end position="202"/>
    </location>
</feature>
<feature type="transmembrane region" description="Helical" evidence="1">
    <location>
        <begin position="159"/>
        <end position="178"/>
    </location>
</feature>
<dbReference type="GO" id="GO:0006508">
    <property type="term" value="P:proteolysis"/>
    <property type="evidence" value="ECO:0007669"/>
    <property type="project" value="UniProtKB-KW"/>
</dbReference>
<evidence type="ECO:0000256" key="1">
    <source>
        <dbReference type="SAM" id="Phobius"/>
    </source>
</evidence>
<comment type="caution">
    <text evidence="3">The sequence shown here is derived from an EMBL/GenBank/DDBJ whole genome shotgun (WGS) entry which is preliminary data.</text>
</comment>
<proteinExistence type="predicted"/>
<dbReference type="OrthoDB" id="193898at2"/>
<name>A0A844ZSA8_9SPHN</name>
<reference evidence="3 4" key="1">
    <citation type="submission" date="2019-12" db="EMBL/GenBank/DDBJ databases">
        <title>Genomic-based taxomic classification of the family Erythrobacteraceae.</title>
        <authorList>
            <person name="Xu L."/>
        </authorList>
    </citation>
    <scope>NUCLEOTIDE SEQUENCE [LARGE SCALE GENOMIC DNA]</scope>
    <source>
        <strain evidence="3 4">KCTC 52763</strain>
    </source>
</reference>
<sequence length="292" mass="31169">MSEVETVSGKPLWLKVWQFPLVAMAVALALMVATLAGTQQLFTVLPEIENAALDMIVRTVVGVGLVFVVYKLFVTRLGARKKDDLPARGSITDTLLGLLVGAAIFTAVVGVAAIVGAYRILGWGSTQDLLQIVLLTGVVAGFVEEVIIRGIVFRWLEEFGGSLLALAISAALFGFLHIQNDNATVWSSVAIALEAGILLGGAYMLTRNLWLAIGIHAGWNVTQGFVWGVPVSGNPFMGMVESGLYGPDWLSGGAFGLEASVIALVIATGAGIWMVWQARKEGHWISSMWSRK</sequence>
<dbReference type="EMBL" id="WTYX01000001">
    <property type="protein sequence ID" value="MXO90743.1"/>
    <property type="molecule type" value="Genomic_DNA"/>
</dbReference>
<keyword evidence="1" id="KW-1133">Transmembrane helix</keyword>
<feature type="transmembrane region" description="Helical" evidence="1">
    <location>
        <begin position="249"/>
        <end position="276"/>
    </location>
</feature>
<feature type="transmembrane region" description="Helical" evidence="1">
    <location>
        <begin position="209"/>
        <end position="229"/>
    </location>
</feature>
<feature type="domain" description="CAAX prenyl protease 2/Lysostaphin resistance protein A-like" evidence="2">
    <location>
        <begin position="129"/>
        <end position="221"/>
    </location>
</feature>
<keyword evidence="3" id="KW-0482">Metalloprotease</keyword>
<feature type="transmembrane region" description="Helical" evidence="1">
    <location>
        <begin position="95"/>
        <end position="117"/>
    </location>
</feature>
<feature type="transmembrane region" description="Helical" evidence="1">
    <location>
        <begin position="12"/>
        <end position="35"/>
    </location>
</feature>
<keyword evidence="1" id="KW-0472">Membrane</keyword>
<keyword evidence="1" id="KW-0812">Transmembrane</keyword>
<evidence type="ECO:0000313" key="3">
    <source>
        <dbReference type="EMBL" id="MXO90743.1"/>
    </source>
</evidence>
<dbReference type="PANTHER" id="PTHR39430">
    <property type="entry name" value="MEMBRANE-ASSOCIATED PROTEASE-RELATED"/>
    <property type="match status" value="1"/>
</dbReference>
<dbReference type="GO" id="GO:0008237">
    <property type="term" value="F:metallopeptidase activity"/>
    <property type="evidence" value="ECO:0007669"/>
    <property type="project" value="UniProtKB-KW"/>
</dbReference>